<accession>A0A2W1K3I5</accession>
<feature type="region of interest" description="Disordered" evidence="1">
    <location>
        <begin position="141"/>
        <end position="171"/>
    </location>
</feature>
<name>A0A2W1K3I5_9CYAN</name>
<feature type="compositionally biased region" description="Polar residues" evidence="1">
    <location>
        <begin position="103"/>
        <end position="118"/>
    </location>
</feature>
<gene>
    <name evidence="2" type="ORF">C1752_00848</name>
</gene>
<reference evidence="2 3" key="1">
    <citation type="journal article" date="2018" name="Sci. Rep.">
        <title>A novel species of the marine cyanobacterium Acaryochloris with a unique pigment content and lifestyle.</title>
        <authorList>
            <person name="Partensky F."/>
            <person name="Six C."/>
            <person name="Ratin M."/>
            <person name="Garczarek L."/>
            <person name="Vaulot D."/>
            <person name="Probert I."/>
            <person name="Calteau A."/>
            <person name="Gourvil P."/>
            <person name="Marie D."/>
            <person name="Grebert T."/>
            <person name="Bouchier C."/>
            <person name="Le Panse S."/>
            <person name="Gachenot M."/>
            <person name="Rodriguez F."/>
            <person name="Garrido J.L."/>
        </authorList>
    </citation>
    <scope>NUCLEOTIDE SEQUENCE [LARGE SCALE GENOMIC DNA]</scope>
    <source>
        <strain evidence="2 3">RCC1774</strain>
    </source>
</reference>
<protein>
    <recommendedName>
        <fullName evidence="4">Transposase</fullName>
    </recommendedName>
</protein>
<comment type="caution">
    <text evidence="2">The sequence shown here is derived from an EMBL/GenBank/DDBJ whole genome shotgun (WGS) entry which is preliminary data.</text>
</comment>
<organism evidence="2 3">
    <name type="scientific">Acaryochloris thomasi RCC1774</name>
    <dbReference type="NCBI Taxonomy" id="1764569"/>
    <lineage>
        <taxon>Bacteria</taxon>
        <taxon>Bacillati</taxon>
        <taxon>Cyanobacteriota</taxon>
        <taxon>Cyanophyceae</taxon>
        <taxon>Acaryochloridales</taxon>
        <taxon>Acaryochloridaceae</taxon>
        <taxon>Acaryochloris</taxon>
        <taxon>Acaryochloris thomasi</taxon>
    </lineage>
</organism>
<feature type="compositionally biased region" description="Low complexity" evidence="1">
    <location>
        <begin position="81"/>
        <end position="94"/>
    </location>
</feature>
<dbReference type="Proteomes" id="UP000248857">
    <property type="component" value="Unassembled WGS sequence"/>
</dbReference>
<evidence type="ECO:0000313" key="3">
    <source>
        <dbReference type="Proteomes" id="UP000248857"/>
    </source>
</evidence>
<feature type="compositionally biased region" description="Acidic residues" evidence="1">
    <location>
        <begin position="145"/>
        <end position="165"/>
    </location>
</feature>
<proteinExistence type="predicted"/>
<evidence type="ECO:0008006" key="4">
    <source>
        <dbReference type="Google" id="ProtNLM"/>
    </source>
</evidence>
<dbReference type="SUPFAM" id="SSF46689">
    <property type="entry name" value="Homeodomain-like"/>
    <property type="match status" value="1"/>
</dbReference>
<dbReference type="EMBL" id="PQWO01000002">
    <property type="protein sequence ID" value="PZD74691.1"/>
    <property type="molecule type" value="Genomic_DNA"/>
</dbReference>
<evidence type="ECO:0000313" key="2">
    <source>
        <dbReference type="EMBL" id="PZD74691.1"/>
    </source>
</evidence>
<keyword evidence="3" id="KW-1185">Reference proteome</keyword>
<feature type="region of interest" description="Disordered" evidence="1">
    <location>
        <begin position="71"/>
        <end position="122"/>
    </location>
</feature>
<dbReference type="InterPro" id="IPR009057">
    <property type="entry name" value="Homeodomain-like_sf"/>
</dbReference>
<dbReference type="Gene3D" id="1.10.10.60">
    <property type="entry name" value="Homeodomain-like"/>
    <property type="match status" value="1"/>
</dbReference>
<evidence type="ECO:0000256" key="1">
    <source>
        <dbReference type="SAM" id="MobiDB-lite"/>
    </source>
</evidence>
<sequence>MWSQISILFWPPFADMTRSKLSDADKQAIIQLFCESDSTIADLARQYEVSSSTIRRLLKRQLPDSEYETLVAAKSGKQGPAKKSPSSSELEASSPAPPILKSKTAQQSSQAKTESASSVAEPELEDLLAEIEQDLGEDRAHEADLETDDDDEATFDEEGGEDESESVSLQPEAVVEISPLTEAVIPQPCYLVVDHTAELITRPLQEFGDLGHIPKAESQSKTLPIFENHRVARRFSQRSQRVIKVPSGDLLQKTGTHLSAKGITRLLINGRVYTL</sequence>
<dbReference type="AlphaFoldDB" id="A0A2W1K3I5"/>